<dbReference type="GO" id="GO:0005576">
    <property type="term" value="C:extracellular region"/>
    <property type="evidence" value="ECO:0007669"/>
    <property type="project" value="UniProtKB-SubCell"/>
</dbReference>
<keyword evidence="5" id="KW-0732">Signal</keyword>
<dbReference type="Proteomes" id="UP000502502">
    <property type="component" value="Chromosome"/>
</dbReference>
<evidence type="ECO:0000256" key="6">
    <source>
        <dbReference type="ARBA" id="ARBA00032976"/>
    </source>
</evidence>
<evidence type="ECO:0000256" key="2">
    <source>
        <dbReference type="ARBA" id="ARBA00004613"/>
    </source>
</evidence>
<name>A0A6G7ZNB9_9SPHN</name>
<dbReference type="Pfam" id="PF01522">
    <property type="entry name" value="Polysacc_deac_1"/>
    <property type="match status" value="2"/>
</dbReference>
<dbReference type="GO" id="GO:0005975">
    <property type="term" value="P:carbohydrate metabolic process"/>
    <property type="evidence" value="ECO:0007669"/>
    <property type="project" value="InterPro"/>
</dbReference>
<comment type="function">
    <text evidence="1">Is involved in generating a small heat-stable compound (Nod), an acylated oligomer of N-acetylglucosamine, that stimulates mitosis in various plant protoplasts.</text>
</comment>
<dbReference type="Gene3D" id="3.20.20.370">
    <property type="entry name" value="Glycoside hydrolase/deacetylase"/>
    <property type="match status" value="1"/>
</dbReference>
<evidence type="ECO:0000256" key="3">
    <source>
        <dbReference type="ARBA" id="ARBA00010973"/>
    </source>
</evidence>
<comment type="similarity">
    <text evidence="3">Belongs to the polysaccharide deacetylase family.</text>
</comment>
<organism evidence="8 9">
    <name type="scientific">Sphingomonas sinipercae</name>
    <dbReference type="NCBI Taxonomy" id="2714944"/>
    <lineage>
        <taxon>Bacteria</taxon>
        <taxon>Pseudomonadati</taxon>
        <taxon>Pseudomonadota</taxon>
        <taxon>Alphaproteobacteria</taxon>
        <taxon>Sphingomonadales</taxon>
        <taxon>Sphingomonadaceae</taxon>
        <taxon>Sphingomonas</taxon>
    </lineage>
</organism>
<evidence type="ECO:0000256" key="1">
    <source>
        <dbReference type="ARBA" id="ARBA00003236"/>
    </source>
</evidence>
<evidence type="ECO:0000313" key="9">
    <source>
        <dbReference type="Proteomes" id="UP000502502"/>
    </source>
</evidence>
<keyword evidence="9" id="KW-1185">Reference proteome</keyword>
<dbReference type="PROSITE" id="PS51677">
    <property type="entry name" value="NODB"/>
    <property type="match status" value="1"/>
</dbReference>
<reference evidence="8 9" key="1">
    <citation type="submission" date="2020-03" db="EMBL/GenBank/DDBJ databases">
        <title>Sphingomonas sp. nov., isolated from fish.</title>
        <authorList>
            <person name="Hyun D.-W."/>
            <person name="Bae J.-W."/>
        </authorList>
    </citation>
    <scope>NUCLEOTIDE SEQUENCE [LARGE SCALE GENOMIC DNA]</scope>
    <source>
        <strain evidence="8 9">HDW15C</strain>
    </source>
</reference>
<dbReference type="InterPro" id="IPR051398">
    <property type="entry name" value="Polysacch_Deacetylase"/>
</dbReference>
<dbReference type="PANTHER" id="PTHR34216:SF3">
    <property type="entry name" value="POLY-BETA-1,6-N-ACETYL-D-GLUCOSAMINE N-DEACETYLASE"/>
    <property type="match status" value="1"/>
</dbReference>
<dbReference type="InterPro" id="IPR002509">
    <property type="entry name" value="NODB_dom"/>
</dbReference>
<dbReference type="SUPFAM" id="SSF88713">
    <property type="entry name" value="Glycoside hydrolase/deacetylase"/>
    <property type="match status" value="1"/>
</dbReference>
<dbReference type="InterPro" id="IPR011330">
    <property type="entry name" value="Glyco_hydro/deAcase_b/a-brl"/>
</dbReference>
<comment type="subcellular location">
    <subcellularLocation>
        <location evidence="2">Secreted</location>
    </subcellularLocation>
</comment>
<dbReference type="CDD" id="cd10918">
    <property type="entry name" value="CE4_NodB_like_5s_6s"/>
    <property type="match status" value="1"/>
</dbReference>
<sequence>MNAESIVTRGARRLRNLFPVAPRPVILMYHRVTVEAFDPWGLAVAPGNFAMHLRLLKRARTVLPLPEFARAHAAGTLAPNAAAITFDDGYGCNKTIAAPLLEDHSLPATIFIAAAQVESETPYWWDELVPLVMTTPKTMLVVDGLTMPLGAREERDLRWRPNAPPSSPRQNAFLAIWSHLRTQTSTRIAKAIEQIREESSVTAAGAPTLMRPEEVRQVAGDLIEIGSHALTHPSLPNIPPSERAREVSESVARCRALSGSTPRSFAYPFGDYDTESGVLVRKAGFECACTTEYRTVGKDSGSFALPRLAVGNWSAAVLHRILKGAPA</sequence>
<proteinExistence type="inferred from homology"/>
<feature type="domain" description="NodB homology" evidence="7">
    <location>
        <begin position="80"/>
        <end position="327"/>
    </location>
</feature>
<evidence type="ECO:0000256" key="4">
    <source>
        <dbReference type="ARBA" id="ARBA00020071"/>
    </source>
</evidence>
<dbReference type="GO" id="GO:0016810">
    <property type="term" value="F:hydrolase activity, acting on carbon-nitrogen (but not peptide) bonds"/>
    <property type="evidence" value="ECO:0007669"/>
    <property type="project" value="InterPro"/>
</dbReference>
<dbReference type="KEGG" id="ssin:G7078_06470"/>
<evidence type="ECO:0000256" key="5">
    <source>
        <dbReference type="ARBA" id="ARBA00022729"/>
    </source>
</evidence>
<accession>A0A6G7ZNB9</accession>
<dbReference type="AlphaFoldDB" id="A0A6G7ZNB9"/>
<protein>
    <recommendedName>
        <fullName evidence="4">Chitooligosaccharide deacetylase</fullName>
    </recommendedName>
    <alternativeName>
        <fullName evidence="6">Nodulation protein B</fullName>
    </alternativeName>
</protein>
<evidence type="ECO:0000313" key="8">
    <source>
        <dbReference type="EMBL" id="QIL02471.1"/>
    </source>
</evidence>
<evidence type="ECO:0000259" key="7">
    <source>
        <dbReference type="PROSITE" id="PS51677"/>
    </source>
</evidence>
<gene>
    <name evidence="8" type="ORF">G7078_06470</name>
</gene>
<dbReference type="RefSeq" id="WP_166094220.1">
    <property type="nucleotide sequence ID" value="NZ_CP049871.1"/>
</dbReference>
<dbReference type="EMBL" id="CP049871">
    <property type="protein sequence ID" value="QIL02471.1"/>
    <property type="molecule type" value="Genomic_DNA"/>
</dbReference>
<dbReference type="PANTHER" id="PTHR34216">
    <property type="match status" value="1"/>
</dbReference>